<dbReference type="InterPro" id="IPR000780">
    <property type="entry name" value="CheR_MeTrfase"/>
</dbReference>
<dbReference type="InterPro" id="IPR022642">
    <property type="entry name" value="CheR_C"/>
</dbReference>
<feature type="domain" description="CheR-type methyltransferase" evidence="4">
    <location>
        <begin position="227"/>
        <end position="481"/>
    </location>
</feature>
<dbReference type="GO" id="GO:0006935">
    <property type="term" value="P:chemotaxis"/>
    <property type="evidence" value="ECO:0007669"/>
    <property type="project" value="UniProtKB-UniRule"/>
</dbReference>
<dbReference type="Pfam" id="PF01739">
    <property type="entry name" value="CheR"/>
    <property type="match status" value="1"/>
</dbReference>
<feature type="active site" evidence="1">
    <location>
        <position position="148"/>
    </location>
</feature>
<feature type="active site" evidence="1">
    <location>
        <position position="28"/>
    </location>
</feature>
<organism evidence="5 6">
    <name type="scientific">Oceanicola granulosus (strain ATCC BAA-861 / DSM 15982 / KCTC 12143 / HTCC2516)</name>
    <dbReference type="NCBI Taxonomy" id="314256"/>
    <lineage>
        <taxon>Bacteria</taxon>
        <taxon>Pseudomonadati</taxon>
        <taxon>Pseudomonadota</taxon>
        <taxon>Alphaproteobacteria</taxon>
        <taxon>Rhodobacterales</taxon>
        <taxon>Roseobacteraceae</taxon>
        <taxon>Oceanicola</taxon>
    </lineage>
</organism>
<dbReference type="Pfam" id="PF01339">
    <property type="entry name" value="CheB_methylest"/>
    <property type="match status" value="1"/>
</dbReference>
<keyword evidence="1" id="KW-0378">Hydrolase</keyword>
<dbReference type="InterPro" id="IPR035909">
    <property type="entry name" value="CheB_C"/>
</dbReference>
<protein>
    <submittedName>
        <fullName evidence="5">Sensor/response regulator</fullName>
    </submittedName>
</protein>
<dbReference type="Pfam" id="PF03705">
    <property type="entry name" value="CheR_N"/>
    <property type="match status" value="1"/>
</dbReference>
<feature type="active site" evidence="1">
    <location>
        <position position="55"/>
    </location>
</feature>
<evidence type="ECO:0000256" key="1">
    <source>
        <dbReference type="PROSITE-ProRule" id="PRU00050"/>
    </source>
</evidence>
<reference evidence="5 6" key="1">
    <citation type="journal article" date="2010" name="J. Bacteriol.">
        <title>Genome sequences of Oceanicola granulosus HTCC2516(T) and Oceanicola batsensis HTCC2597(TDelta).</title>
        <authorList>
            <person name="Thrash J.C."/>
            <person name="Cho J.C."/>
            <person name="Vergin K.L."/>
            <person name="Giovannoni S.J."/>
        </authorList>
    </citation>
    <scope>NUCLEOTIDE SEQUENCE [LARGE SCALE GENOMIC DNA]</scope>
    <source>
        <strain evidence="6">ATCC BAA-861 / DSM 15982 / KCTC 12143 / HTCC2516</strain>
    </source>
</reference>
<dbReference type="PROSITE" id="PS50122">
    <property type="entry name" value="CHEB"/>
    <property type="match status" value="1"/>
</dbReference>
<evidence type="ECO:0000259" key="4">
    <source>
        <dbReference type="PROSITE" id="PS50123"/>
    </source>
</evidence>
<dbReference type="InterPro" id="IPR029063">
    <property type="entry name" value="SAM-dependent_MTases_sf"/>
</dbReference>
<dbReference type="InterPro" id="IPR000673">
    <property type="entry name" value="Sig_transdc_resp-reg_Me-estase"/>
</dbReference>
<dbReference type="GO" id="GO:0008757">
    <property type="term" value="F:S-adenosylmethionine-dependent methyltransferase activity"/>
    <property type="evidence" value="ECO:0007669"/>
    <property type="project" value="InterPro"/>
</dbReference>
<evidence type="ECO:0000259" key="3">
    <source>
        <dbReference type="PROSITE" id="PS50122"/>
    </source>
</evidence>
<dbReference type="GO" id="GO:0000156">
    <property type="term" value="F:phosphorelay response regulator activity"/>
    <property type="evidence" value="ECO:0007669"/>
    <property type="project" value="InterPro"/>
</dbReference>
<dbReference type="PROSITE" id="PS50123">
    <property type="entry name" value="CHER"/>
    <property type="match status" value="1"/>
</dbReference>
<dbReference type="SMART" id="SM00138">
    <property type="entry name" value="MeTrc"/>
    <property type="match status" value="1"/>
</dbReference>
<feature type="compositionally biased region" description="Basic and acidic residues" evidence="2">
    <location>
        <begin position="521"/>
        <end position="531"/>
    </location>
</feature>
<dbReference type="AlphaFoldDB" id="Q2CDX9"/>
<evidence type="ECO:0000313" key="5">
    <source>
        <dbReference type="EMBL" id="EAR50849.1"/>
    </source>
</evidence>
<accession>Q2CDX9</accession>
<dbReference type="InterPro" id="IPR050903">
    <property type="entry name" value="Bact_Chemotaxis_MeTrfase"/>
</dbReference>
<feature type="compositionally biased region" description="Polar residues" evidence="2">
    <location>
        <begin position="709"/>
        <end position="724"/>
    </location>
</feature>
<dbReference type="PRINTS" id="PR00996">
    <property type="entry name" value="CHERMTFRASE"/>
</dbReference>
<keyword evidence="6" id="KW-1185">Reference proteome</keyword>
<dbReference type="CDD" id="cd16434">
    <property type="entry name" value="CheB-CheR_fusion"/>
    <property type="match status" value="1"/>
</dbReference>
<evidence type="ECO:0000256" key="2">
    <source>
        <dbReference type="SAM" id="MobiDB-lite"/>
    </source>
</evidence>
<comment type="caution">
    <text evidence="5">The sequence shown here is derived from an EMBL/GenBank/DDBJ whole genome shotgun (WGS) entry which is preliminary data.</text>
</comment>
<feature type="region of interest" description="Disordered" evidence="2">
    <location>
        <begin position="497"/>
        <end position="531"/>
    </location>
</feature>
<proteinExistence type="predicted"/>
<dbReference type="PANTHER" id="PTHR24422">
    <property type="entry name" value="CHEMOTAXIS PROTEIN METHYLTRANSFERASE"/>
    <property type="match status" value="1"/>
</dbReference>
<evidence type="ECO:0000313" key="6">
    <source>
        <dbReference type="Proteomes" id="UP000003635"/>
    </source>
</evidence>
<keyword evidence="1" id="KW-0145">Chemotaxis</keyword>
<dbReference type="GO" id="GO:0008984">
    <property type="term" value="F:protein-glutamate methylesterase activity"/>
    <property type="evidence" value="ECO:0007669"/>
    <property type="project" value="InterPro"/>
</dbReference>
<dbReference type="InterPro" id="IPR022641">
    <property type="entry name" value="CheR_N"/>
</dbReference>
<feature type="domain" description="CheB-type methylesterase" evidence="3">
    <location>
        <begin position="19"/>
        <end position="206"/>
    </location>
</feature>
<gene>
    <name evidence="5" type="ORF">OG2516_00060</name>
</gene>
<dbReference type="eggNOG" id="COG2201">
    <property type="taxonomic scope" value="Bacteria"/>
</dbReference>
<dbReference type="Gene3D" id="3.40.50.150">
    <property type="entry name" value="Vaccinia Virus protein VP39"/>
    <property type="match status" value="1"/>
</dbReference>
<dbReference type="GO" id="GO:0005737">
    <property type="term" value="C:cytoplasm"/>
    <property type="evidence" value="ECO:0007669"/>
    <property type="project" value="InterPro"/>
</dbReference>
<feature type="region of interest" description="Disordered" evidence="2">
    <location>
        <begin position="706"/>
        <end position="727"/>
    </location>
</feature>
<name>Q2CDX9_OCEGH</name>
<dbReference type="EMBL" id="AAOT01000021">
    <property type="protein sequence ID" value="EAR50849.1"/>
    <property type="molecule type" value="Genomic_DNA"/>
</dbReference>
<dbReference type="HOGENOM" id="CLU_000892_0_2_5"/>
<dbReference type="Gene3D" id="3.40.50.180">
    <property type="entry name" value="Methylesterase CheB, C-terminal domain"/>
    <property type="match status" value="1"/>
</dbReference>
<dbReference type="SUPFAM" id="SSF52738">
    <property type="entry name" value="Methylesterase CheB, C-terminal domain"/>
    <property type="match status" value="1"/>
</dbReference>
<dbReference type="SUPFAM" id="SSF47757">
    <property type="entry name" value="Chemotaxis receptor methyltransferase CheR, N-terminal domain"/>
    <property type="match status" value="1"/>
</dbReference>
<dbReference type="SUPFAM" id="SSF53335">
    <property type="entry name" value="S-adenosyl-L-methionine-dependent methyltransferases"/>
    <property type="match status" value="1"/>
</dbReference>
<dbReference type="STRING" id="314256.OG2516_00060"/>
<sequence length="879" mass="98164">MFIDDGDEAMTSADERNDRLPLIALGASAGGLDPLEAFFSAAPADAGWCFVVLQHLSPDYRSMMDELLARKSSLEIRHIEEGAKLAPNTIFLNPPNTLAELDGDTFRLTRYDDTDRRPHLPIDAFFYSMAVRGGARSVAVVLSGSGADGARGAVEVQRAGGKVVVQSPAEAKFTSMPRAVLASGSVDRVLDAGDIPRAIAELLEREDSPDAQLRRMPEDPTQAILHLLEREHRIDFSAYKSPTVIRRIERRQNLRGLDTIEAYRDLLLDDREALEELYHDMLIGVTEFFRDPDAMQSLSRNALVTLVSQSDPDTELRIWVPACASGEEAYTIAIELSEVMRAANREPNFRIIATDVHRPSVDHAAAGIYPARAIHKLPEALRQRYFIEHRYGVLVDPALRQKVIFSVHDVLSDPPFMRLDLISCRNLLIYFDEEAQARVLSMFVFGLRKDGFLFLGSSETVGHHNEDFTAIDAKWRVFRKSTDRRVVDTALLAGRGGHGSFGGHRGNEPGRPRAARPPLAEVDHDQEPRRDRDSLLRGYDALLKRFAPSSILITLDGTVLTWFGAASAYVDTMSNLAAWTVEEIIHPTLHYPINVGVERLRNGEDGLYEREVRIPDVGGDPHDLLVRIEPLGGRADGKRFMLVTLQRLDDAEDREAERVVRLAAGEDPDHEDRQVLTRRIRELERDLRLTEESLQYVTERLEASGEELQASNEELQASNEELQASNEELQSSNEELHAVNEELVSVSAEHERKIDLLSDLNRDTELVFQMLDIGVLVLDADLRLTRITEICGRLLQLERHDIGRPLTSVGVRPGFADPAELAQTALDSGEVREARGTFQGAEMTMRAVPFGSGPKRGVAMLFSGPYLREAGKKERHDTD</sequence>
<dbReference type="Proteomes" id="UP000003635">
    <property type="component" value="Unassembled WGS sequence"/>
</dbReference>
<dbReference type="eggNOG" id="COG1352">
    <property type="taxonomic scope" value="Bacteria"/>
</dbReference>